<feature type="compositionally biased region" description="Acidic residues" evidence="1">
    <location>
        <begin position="53"/>
        <end position="64"/>
    </location>
</feature>
<dbReference type="AlphaFoldDB" id="A0A183TQQ7"/>
<evidence type="ECO:0000313" key="4">
    <source>
        <dbReference type="WBParaSite" id="SSLN_0001951901-mRNA-1"/>
    </source>
</evidence>
<proteinExistence type="predicted"/>
<protein>
    <submittedName>
        <fullName evidence="4">TLDc domain-containing protein</fullName>
    </submittedName>
</protein>
<reference evidence="2 3" key="2">
    <citation type="submission" date="2018-11" db="EMBL/GenBank/DDBJ databases">
        <authorList>
            <consortium name="Pathogen Informatics"/>
        </authorList>
    </citation>
    <scope>NUCLEOTIDE SEQUENCE [LARGE SCALE GENOMIC DNA]</scope>
    <source>
        <strain evidence="2 3">NST_G2</strain>
    </source>
</reference>
<dbReference type="WBParaSite" id="SSLN_0001951901-mRNA-1">
    <property type="protein sequence ID" value="SSLN_0001951901-mRNA-1"/>
    <property type="gene ID" value="SSLN_0001951901"/>
</dbReference>
<organism evidence="4">
    <name type="scientific">Schistocephalus solidus</name>
    <name type="common">Tapeworm</name>
    <dbReference type="NCBI Taxonomy" id="70667"/>
    <lineage>
        <taxon>Eukaryota</taxon>
        <taxon>Metazoa</taxon>
        <taxon>Spiralia</taxon>
        <taxon>Lophotrochozoa</taxon>
        <taxon>Platyhelminthes</taxon>
        <taxon>Cestoda</taxon>
        <taxon>Eucestoda</taxon>
        <taxon>Diphyllobothriidea</taxon>
        <taxon>Diphyllobothriidae</taxon>
        <taxon>Schistocephalus</taxon>
    </lineage>
</organism>
<keyword evidence="3" id="KW-1185">Reference proteome</keyword>
<name>A0A183TQQ7_SCHSO</name>
<dbReference type="Proteomes" id="UP000275846">
    <property type="component" value="Unassembled WGS sequence"/>
</dbReference>
<sequence length="160" mass="17862">MFRAVSMKTLRRRAQKGFLDDLHKIAENMRAMYPSDSSQSSWHLTSSSSSSYDDLEISSGDEDASWTSDVSDVAPNNSSSTPTIEEEPTFREAMRSWAIRSRMPLIHQSSLLKIIRRLTSDLPADARTLLAGESDVSTVTAMGSGEYDHLVLVKQLTEQF</sequence>
<feature type="region of interest" description="Disordered" evidence="1">
    <location>
        <begin position="34"/>
        <end position="89"/>
    </location>
</feature>
<accession>A0A183TQQ7</accession>
<gene>
    <name evidence="2" type="ORF">SSLN_LOCUS18805</name>
</gene>
<evidence type="ECO:0000313" key="2">
    <source>
        <dbReference type="EMBL" id="VDM05191.1"/>
    </source>
</evidence>
<dbReference type="OrthoDB" id="10036512at2759"/>
<evidence type="ECO:0000313" key="3">
    <source>
        <dbReference type="Proteomes" id="UP000275846"/>
    </source>
</evidence>
<reference evidence="4" key="1">
    <citation type="submission" date="2016-06" db="UniProtKB">
        <authorList>
            <consortium name="WormBaseParasite"/>
        </authorList>
    </citation>
    <scope>IDENTIFICATION</scope>
</reference>
<feature type="compositionally biased region" description="Low complexity" evidence="1">
    <location>
        <begin position="35"/>
        <end position="52"/>
    </location>
</feature>
<dbReference type="EMBL" id="UYSU01045381">
    <property type="protein sequence ID" value="VDM05191.1"/>
    <property type="molecule type" value="Genomic_DNA"/>
</dbReference>
<feature type="compositionally biased region" description="Polar residues" evidence="1">
    <location>
        <begin position="65"/>
        <end position="83"/>
    </location>
</feature>
<evidence type="ECO:0000256" key="1">
    <source>
        <dbReference type="SAM" id="MobiDB-lite"/>
    </source>
</evidence>